<accession>A0A366FQR7</accession>
<feature type="transmembrane region" description="Helical" evidence="1">
    <location>
        <begin position="227"/>
        <end position="255"/>
    </location>
</feature>
<keyword evidence="3" id="KW-1185">Reference proteome</keyword>
<dbReference type="InterPro" id="IPR018692">
    <property type="entry name" value="DUF2189"/>
</dbReference>
<comment type="caution">
    <text evidence="2">The sequence shown here is derived from an EMBL/GenBank/DDBJ whole genome shotgun (WGS) entry which is preliminary data.</text>
</comment>
<keyword evidence="1" id="KW-0472">Membrane</keyword>
<evidence type="ECO:0000256" key="1">
    <source>
        <dbReference type="SAM" id="Phobius"/>
    </source>
</evidence>
<keyword evidence="1" id="KW-1133">Transmembrane helix</keyword>
<evidence type="ECO:0000313" key="3">
    <source>
        <dbReference type="Proteomes" id="UP000253529"/>
    </source>
</evidence>
<reference evidence="2 3" key="1">
    <citation type="submission" date="2018-06" db="EMBL/GenBank/DDBJ databases">
        <title>Genomic Encyclopedia of Type Strains, Phase IV (KMG-IV): sequencing the most valuable type-strain genomes for metagenomic binning, comparative biology and taxonomic classification.</title>
        <authorList>
            <person name="Goeker M."/>
        </authorList>
    </citation>
    <scope>NUCLEOTIDE SEQUENCE [LARGE SCALE GENOMIC DNA]</scope>
    <source>
        <strain evidence="2 3">DSM 24875</strain>
    </source>
</reference>
<dbReference type="AlphaFoldDB" id="A0A366FQR7"/>
<feature type="transmembrane region" description="Helical" evidence="1">
    <location>
        <begin position="76"/>
        <end position="97"/>
    </location>
</feature>
<name>A0A366FQR7_9HYPH</name>
<dbReference type="EMBL" id="QNRK01000004">
    <property type="protein sequence ID" value="RBP16917.1"/>
    <property type="molecule type" value="Genomic_DNA"/>
</dbReference>
<organism evidence="2 3">
    <name type="scientific">Roseiarcus fermentans</name>
    <dbReference type="NCBI Taxonomy" id="1473586"/>
    <lineage>
        <taxon>Bacteria</taxon>
        <taxon>Pseudomonadati</taxon>
        <taxon>Pseudomonadota</taxon>
        <taxon>Alphaproteobacteria</taxon>
        <taxon>Hyphomicrobiales</taxon>
        <taxon>Roseiarcaceae</taxon>
        <taxon>Roseiarcus</taxon>
    </lineage>
</organism>
<dbReference type="OrthoDB" id="9809543at2"/>
<keyword evidence="1" id="KW-0812">Transmembrane</keyword>
<dbReference type="Proteomes" id="UP000253529">
    <property type="component" value="Unassembled WGS sequence"/>
</dbReference>
<dbReference type="RefSeq" id="WP_113888146.1">
    <property type="nucleotide sequence ID" value="NZ_QNRK01000004.1"/>
</dbReference>
<feature type="transmembrane region" description="Helical" evidence="1">
    <location>
        <begin position="50"/>
        <end position="70"/>
    </location>
</feature>
<feature type="transmembrane region" description="Helical" evidence="1">
    <location>
        <begin position="172"/>
        <end position="196"/>
    </location>
</feature>
<evidence type="ECO:0000313" key="2">
    <source>
        <dbReference type="EMBL" id="RBP16917.1"/>
    </source>
</evidence>
<gene>
    <name evidence="2" type="ORF">DFR50_104197</name>
</gene>
<proteinExistence type="predicted"/>
<feature type="transmembrane region" description="Helical" evidence="1">
    <location>
        <begin position="126"/>
        <end position="152"/>
    </location>
</feature>
<sequence length="268" mass="29418">MAIVTSAGPQPAVAGTLDEDRGLRIRQISIADLVECIEKGIKDFTRSSRYGMFFGAFYAVGGSFMLWLVFETGYFYLAYPMVMGFALLAPFGAAGTYEISRRLEAGEPLSWSVVFGAVWSRKGGDLAWLGLVSLFTFMIWMDIAMFVYLIFYGAGLSSVADIFTNVFTTVNGMIFLIVGNGVGALIAFCVFSFTVVSPPLIVDRNVDFVTALATSVRVVKTNPRTMLAWAVVIGMDLAVSFVTFHVALLVLFPILGHTTWHLYRKLIV</sequence>
<protein>
    <submittedName>
        <fullName evidence="2">Putative membrane protein</fullName>
    </submittedName>
</protein>
<dbReference type="Pfam" id="PF09955">
    <property type="entry name" value="DUF2189"/>
    <property type="match status" value="1"/>
</dbReference>